<evidence type="ECO:0000313" key="1">
    <source>
        <dbReference type="EMBL" id="CAB4014375.1"/>
    </source>
</evidence>
<dbReference type="EMBL" id="CACRXK020008278">
    <property type="protein sequence ID" value="CAB4014375.1"/>
    <property type="molecule type" value="Genomic_DNA"/>
</dbReference>
<keyword evidence="2" id="KW-1185">Reference proteome</keyword>
<protein>
    <submittedName>
        <fullName evidence="1">Uncharacterized protein</fullName>
    </submittedName>
</protein>
<reference evidence="1" key="1">
    <citation type="submission" date="2020-04" db="EMBL/GenBank/DDBJ databases">
        <authorList>
            <person name="Alioto T."/>
            <person name="Alioto T."/>
            <person name="Gomez Garrido J."/>
        </authorList>
    </citation>
    <scope>NUCLEOTIDE SEQUENCE</scope>
    <source>
        <strain evidence="1">A484AB</strain>
    </source>
</reference>
<organism evidence="1 2">
    <name type="scientific">Paramuricea clavata</name>
    <name type="common">Red gorgonian</name>
    <name type="synonym">Violescent sea-whip</name>
    <dbReference type="NCBI Taxonomy" id="317549"/>
    <lineage>
        <taxon>Eukaryota</taxon>
        <taxon>Metazoa</taxon>
        <taxon>Cnidaria</taxon>
        <taxon>Anthozoa</taxon>
        <taxon>Octocorallia</taxon>
        <taxon>Malacalcyonacea</taxon>
        <taxon>Plexauridae</taxon>
        <taxon>Paramuricea</taxon>
    </lineage>
</organism>
<gene>
    <name evidence="1" type="ORF">PACLA_8A034595</name>
</gene>
<dbReference type="AlphaFoldDB" id="A0A6S7I6K6"/>
<dbReference type="Proteomes" id="UP001152795">
    <property type="component" value="Unassembled WGS sequence"/>
</dbReference>
<comment type="caution">
    <text evidence="1">The sequence shown here is derived from an EMBL/GenBank/DDBJ whole genome shotgun (WGS) entry which is preliminary data.</text>
</comment>
<accession>A0A6S7I6K6</accession>
<dbReference type="PANTHER" id="PTHR37162:SF10">
    <property type="entry name" value="DUF4371 DOMAIN-CONTAINING PROTEIN"/>
    <property type="match status" value="1"/>
</dbReference>
<dbReference type="OrthoDB" id="6782434at2759"/>
<proteinExistence type="predicted"/>
<dbReference type="PANTHER" id="PTHR37162">
    <property type="entry name" value="HAT FAMILY DIMERISATION DOMAINCONTAINING PROTEIN-RELATED"/>
    <property type="match status" value="1"/>
</dbReference>
<evidence type="ECO:0000313" key="2">
    <source>
        <dbReference type="Proteomes" id="UP001152795"/>
    </source>
</evidence>
<sequence length="178" mass="19449">MELPLFPDSNIAKNYHSARMKTTCILNGSIAPHVKQTLVEQLKSGVFSMSTDGSNDKDLDKMNPITVKLFDINASRAVTRFLDMGVTQGVDAAKASTIFEAIDEVMTDNSIPWKNCIAFSVDNTSANLDGKALVICFISFSKTGSRKILFKNSPERNDLAEAEDAGIFLANEGPRLLK</sequence>
<name>A0A6S7I6K6_PARCT</name>